<dbReference type="InterPro" id="IPR008983">
    <property type="entry name" value="Tumour_necrosis_fac-like_dom"/>
</dbReference>
<comment type="subcellular location">
    <subcellularLocation>
        <location evidence="1">Secreted</location>
    </subcellularLocation>
</comment>
<keyword evidence="3 6" id="KW-0732">Signal</keyword>
<dbReference type="Pfam" id="PF00386">
    <property type="entry name" value="C1q"/>
    <property type="match status" value="1"/>
</dbReference>
<feature type="coiled-coil region" evidence="5">
    <location>
        <begin position="48"/>
        <end position="82"/>
    </location>
</feature>
<dbReference type="SUPFAM" id="SSF56496">
    <property type="entry name" value="Fibrinogen C-terminal domain-like"/>
    <property type="match status" value="1"/>
</dbReference>
<dbReference type="InterPro" id="IPR036056">
    <property type="entry name" value="Fibrinogen-like_C"/>
</dbReference>
<dbReference type="EMBL" id="CAKKLH010000178">
    <property type="protein sequence ID" value="CAH0105231.1"/>
    <property type="molecule type" value="Genomic_DNA"/>
</dbReference>
<keyword evidence="4" id="KW-0176">Collagen</keyword>
<keyword evidence="9" id="KW-1185">Reference proteome</keyword>
<feature type="signal peptide" evidence="6">
    <location>
        <begin position="1"/>
        <end position="23"/>
    </location>
</feature>
<dbReference type="GO" id="GO:0005615">
    <property type="term" value="C:extracellular space"/>
    <property type="evidence" value="ECO:0007669"/>
    <property type="project" value="TreeGrafter"/>
</dbReference>
<dbReference type="GO" id="GO:0005581">
    <property type="term" value="C:collagen trimer"/>
    <property type="evidence" value="ECO:0007669"/>
    <property type="project" value="UniProtKB-KW"/>
</dbReference>
<dbReference type="AlphaFoldDB" id="A0A8J2W4R6"/>
<gene>
    <name evidence="8" type="ORF">DGAL_LOCUS8248</name>
</gene>
<evidence type="ECO:0000256" key="3">
    <source>
        <dbReference type="ARBA" id="ARBA00022729"/>
    </source>
</evidence>
<sequence length="501" mass="55166">MLLQCKIVPHFMWIVLLLSAASSQHIPSADDGQQFREKSEALLIMSRLHRMEAQILDQELRLVNAADEIVSLKKQIQQLGQQPVVLSATHEKVIAFSPRTCQEALDSGLPEYKTSGMYWIDPDGLGIGDGAIYVFCDMTTGTTAVGHDSESTISIPKCGADPGCYSRPIVYPNTTIRQLRALAEISFQCYQSIQVNCVGAPFTDEGLGVDYAWWNDINGDVRNFWSGDDETAHTCQCGIDGNCIRTDLKCNCDANVAVSLSDIGQVTLKRILPVTQLNFGKISYTGGSHTLGKLQCAGKSNAVDVMPMSCLDLWRHGYNLKGFYPIRKDTKIQFVYCDFTLGQNVVQTEIGYVDVKTEPIEFYVQSTTNFTAAIADQRIEYNTFKLLRGTAMDYQTGLFTAPKNGTYVFAFSGLDLPGSNELLINVYKNDDKILIKELIGSGGPVGGTANHGTVAIPFVLRLTLGDTIRVYIGTASGTLYSDPKRPMTHFTGFLLEEDIFP</sequence>
<dbReference type="InterPro" id="IPR050822">
    <property type="entry name" value="Cerebellin_Synaptic_Org"/>
</dbReference>
<evidence type="ECO:0000256" key="4">
    <source>
        <dbReference type="ARBA" id="ARBA00023119"/>
    </source>
</evidence>
<evidence type="ECO:0000256" key="6">
    <source>
        <dbReference type="SAM" id="SignalP"/>
    </source>
</evidence>
<evidence type="ECO:0000256" key="5">
    <source>
        <dbReference type="SAM" id="Coils"/>
    </source>
</evidence>
<dbReference type="PROSITE" id="PS50871">
    <property type="entry name" value="C1Q"/>
    <property type="match status" value="1"/>
</dbReference>
<dbReference type="OrthoDB" id="26719at2759"/>
<protein>
    <recommendedName>
        <fullName evidence="7">C1q domain-containing protein</fullName>
    </recommendedName>
</protein>
<dbReference type="PANTHER" id="PTHR22923">
    <property type="entry name" value="CEREBELLIN-RELATED"/>
    <property type="match status" value="1"/>
</dbReference>
<dbReference type="PANTHER" id="PTHR22923:SF62">
    <property type="entry name" value="CVP18"/>
    <property type="match status" value="1"/>
</dbReference>
<dbReference type="GO" id="GO:0005201">
    <property type="term" value="F:extracellular matrix structural constituent"/>
    <property type="evidence" value="ECO:0007669"/>
    <property type="project" value="InterPro"/>
</dbReference>
<dbReference type="Gene3D" id="2.60.120.1000">
    <property type="match status" value="1"/>
</dbReference>
<evidence type="ECO:0000256" key="1">
    <source>
        <dbReference type="ARBA" id="ARBA00004613"/>
    </source>
</evidence>
<evidence type="ECO:0000256" key="2">
    <source>
        <dbReference type="ARBA" id="ARBA00022525"/>
    </source>
</evidence>
<feature type="domain" description="C1q" evidence="7">
    <location>
        <begin position="355"/>
        <end position="501"/>
    </location>
</feature>
<evidence type="ECO:0000313" key="8">
    <source>
        <dbReference type="EMBL" id="CAH0105231.1"/>
    </source>
</evidence>
<dbReference type="Gene3D" id="2.60.120.40">
    <property type="match status" value="1"/>
</dbReference>
<dbReference type="InterPro" id="IPR001073">
    <property type="entry name" value="C1q_dom"/>
</dbReference>
<accession>A0A8J2W4R6</accession>
<dbReference type="InterPro" id="IPR000885">
    <property type="entry name" value="Fib_collagen_C"/>
</dbReference>
<comment type="caution">
    <text evidence="8">The sequence shown here is derived from an EMBL/GenBank/DDBJ whole genome shotgun (WGS) entry which is preliminary data.</text>
</comment>
<dbReference type="Proteomes" id="UP000789390">
    <property type="component" value="Unassembled WGS sequence"/>
</dbReference>
<name>A0A8J2W4R6_9CRUS</name>
<reference evidence="8" key="1">
    <citation type="submission" date="2021-11" db="EMBL/GenBank/DDBJ databases">
        <authorList>
            <person name="Schell T."/>
        </authorList>
    </citation>
    <scope>NUCLEOTIDE SEQUENCE</scope>
    <source>
        <strain evidence="8">M5</strain>
    </source>
</reference>
<keyword evidence="5" id="KW-0175">Coiled coil</keyword>
<keyword evidence="2" id="KW-0964">Secreted</keyword>
<evidence type="ECO:0000313" key="9">
    <source>
        <dbReference type="Proteomes" id="UP000789390"/>
    </source>
</evidence>
<organism evidence="8 9">
    <name type="scientific">Daphnia galeata</name>
    <dbReference type="NCBI Taxonomy" id="27404"/>
    <lineage>
        <taxon>Eukaryota</taxon>
        <taxon>Metazoa</taxon>
        <taxon>Ecdysozoa</taxon>
        <taxon>Arthropoda</taxon>
        <taxon>Crustacea</taxon>
        <taxon>Branchiopoda</taxon>
        <taxon>Diplostraca</taxon>
        <taxon>Cladocera</taxon>
        <taxon>Anomopoda</taxon>
        <taxon>Daphniidae</taxon>
        <taxon>Daphnia</taxon>
    </lineage>
</organism>
<evidence type="ECO:0000259" key="7">
    <source>
        <dbReference type="PROSITE" id="PS50871"/>
    </source>
</evidence>
<proteinExistence type="predicted"/>
<dbReference type="Pfam" id="PF01410">
    <property type="entry name" value="COLFI"/>
    <property type="match status" value="1"/>
</dbReference>
<dbReference type="SUPFAM" id="SSF49842">
    <property type="entry name" value="TNF-like"/>
    <property type="match status" value="1"/>
</dbReference>
<feature type="chain" id="PRO_5035271136" description="C1q domain-containing protein" evidence="6">
    <location>
        <begin position="24"/>
        <end position="501"/>
    </location>
</feature>